<dbReference type="GO" id="GO:0009279">
    <property type="term" value="C:cell outer membrane"/>
    <property type="evidence" value="ECO:0007669"/>
    <property type="project" value="UniProtKB-SubCell"/>
</dbReference>
<evidence type="ECO:0000256" key="1">
    <source>
        <dbReference type="ARBA" id="ARBA00004442"/>
    </source>
</evidence>
<keyword evidence="9" id="KW-1185">Reference proteome</keyword>
<dbReference type="PROSITE" id="PS51257">
    <property type="entry name" value="PROKAR_LIPOPROTEIN"/>
    <property type="match status" value="1"/>
</dbReference>
<name>A0A0L8VC86_9BACT</name>
<dbReference type="InterPro" id="IPR012944">
    <property type="entry name" value="SusD_RagB_dom"/>
</dbReference>
<accession>A0A0L8VC86</accession>
<dbReference type="EMBL" id="LGIA01000046">
    <property type="protein sequence ID" value="KOH46064.1"/>
    <property type="molecule type" value="Genomic_DNA"/>
</dbReference>
<dbReference type="STRING" id="1409788.NC99_10890"/>
<keyword evidence="4" id="KW-0472">Membrane</keyword>
<reference evidence="9" key="1">
    <citation type="submission" date="2015-07" db="EMBL/GenBank/DDBJ databases">
        <title>Genome sequencing of Sunxiuqinia dokdonensis strain SK.</title>
        <authorList>
            <person name="Ahn S."/>
            <person name="Kim B.-C."/>
        </authorList>
    </citation>
    <scope>NUCLEOTIDE SEQUENCE [LARGE SCALE GENOMIC DNA]</scope>
    <source>
        <strain evidence="9">SK</strain>
    </source>
</reference>
<dbReference type="RefSeq" id="WP_053180459.1">
    <property type="nucleotide sequence ID" value="NZ_LGIA01000046.1"/>
</dbReference>
<evidence type="ECO:0000256" key="3">
    <source>
        <dbReference type="ARBA" id="ARBA00022729"/>
    </source>
</evidence>
<dbReference type="OrthoDB" id="729505at2"/>
<evidence type="ECO:0000256" key="5">
    <source>
        <dbReference type="ARBA" id="ARBA00023237"/>
    </source>
</evidence>
<proteinExistence type="inferred from homology"/>
<evidence type="ECO:0000259" key="7">
    <source>
        <dbReference type="Pfam" id="PF14322"/>
    </source>
</evidence>
<evidence type="ECO:0000256" key="4">
    <source>
        <dbReference type="ARBA" id="ARBA00023136"/>
    </source>
</evidence>
<evidence type="ECO:0000256" key="2">
    <source>
        <dbReference type="ARBA" id="ARBA00006275"/>
    </source>
</evidence>
<evidence type="ECO:0008006" key="10">
    <source>
        <dbReference type="Google" id="ProtNLM"/>
    </source>
</evidence>
<dbReference type="AlphaFoldDB" id="A0A0L8VC86"/>
<dbReference type="SUPFAM" id="SSF48452">
    <property type="entry name" value="TPR-like"/>
    <property type="match status" value="1"/>
</dbReference>
<dbReference type="Pfam" id="PF07980">
    <property type="entry name" value="SusD_RagB"/>
    <property type="match status" value="1"/>
</dbReference>
<dbReference type="Pfam" id="PF14322">
    <property type="entry name" value="SusD-like_3"/>
    <property type="match status" value="1"/>
</dbReference>
<comment type="caution">
    <text evidence="8">The sequence shown here is derived from an EMBL/GenBank/DDBJ whole genome shotgun (WGS) entry which is preliminary data.</text>
</comment>
<keyword evidence="3" id="KW-0732">Signal</keyword>
<feature type="domain" description="SusD-like N-terminal" evidence="7">
    <location>
        <begin position="21"/>
        <end position="224"/>
    </location>
</feature>
<dbReference type="InterPro" id="IPR011990">
    <property type="entry name" value="TPR-like_helical_dom_sf"/>
</dbReference>
<evidence type="ECO:0000313" key="8">
    <source>
        <dbReference type="EMBL" id="KOH46064.1"/>
    </source>
</evidence>
<evidence type="ECO:0000259" key="6">
    <source>
        <dbReference type="Pfam" id="PF07980"/>
    </source>
</evidence>
<organism evidence="8 9">
    <name type="scientific">Sunxiuqinia dokdonensis</name>
    <dbReference type="NCBI Taxonomy" id="1409788"/>
    <lineage>
        <taxon>Bacteria</taxon>
        <taxon>Pseudomonadati</taxon>
        <taxon>Bacteroidota</taxon>
        <taxon>Bacteroidia</taxon>
        <taxon>Marinilabiliales</taxon>
        <taxon>Prolixibacteraceae</taxon>
        <taxon>Sunxiuqinia</taxon>
    </lineage>
</organism>
<feature type="domain" description="RagB/SusD" evidence="6">
    <location>
        <begin position="332"/>
        <end position="404"/>
    </location>
</feature>
<sequence>MRYITPLFILFLLGLLACSDDFLESKPDKKLVVPSTLDDLQAMLDYFDVHNANMPGMGELSSDDYYMLFDRWNSLSSQYMKNGYIWAKEIWEGSVSIDWNNRYQQVFYANYVLEGLAELDPSADPARWDQLKGSALFHRAHAFYQLAQLFCAPYDKSASNEGYGLPLRLTSDMNVHVGRATVQETYDRILTDLTDALELLPETDPYKTRPVKAAACALLSRVYLTMQDYDKALEYAELALDIGYELIDFTNLNTEASYPMERYNSEVIFHSRMTRYSTLASSRLIMDSTLFRSYAEDDIRKAAWFRTVSGNYTFKGSYDGSLQIFNGLAIDECYLTKAECLARQGLVEEAINILNDLLVARFETGSYSPLSVTDQQEALSVILLERRKELLFRGIRWMDLRRLNLDPSTATTLYRNLDGTLYQLEPGSPNYILPIADDVIQLSGIPQNIRE</sequence>
<comment type="subcellular location">
    <subcellularLocation>
        <location evidence="1">Cell outer membrane</location>
    </subcellularLocation>
</comment>
<evidence type="ECO:0000313" key="9">
    <source>
        <dbReference type="Proteomes" id="UP000036958"/>
    </source>
</evidence>
<dbReference type="Proteomes" id="UP000036958">
    <property type="component" value="Unassembled WGS sequence"/>
</dbReference>
<dbReference type="Gene3D" id="1.25.40.390">
    <property type="match status" value="1"/>
</dbReference>
<gene>
    <name evidence="8" type="ORF">NC99_10890</name>
</gene>
<comment type="similarity">
    <text evidence="2">Belongs to the SusD family.</text>
</comment>
<dbReference type="InterPro" id="IPR033985">
    <property type="entry name" value="SusD-like_N"/>
</dbReference>
<keyword evidence="5" id="KW-0998">Cell outer membrane</keyword>
<dbReference type="PATRIC" id="fig|1409788.3.peg.1110"/>
<protein>
    <recommendedName>
        <fullName evidence="10">RagB/SusD family nutrient uptake outer membrane protein</fullName>
    </recommendedName>
</protein>